<feature type="domain" description="Thioredoxin" evidence="9">
    <location>
        <begin position="1"/>
        <end position="107"/>
    </location>
</feature>
<dbReference type="NCBIfam" id="NF047697">
    <property type="entry name" value="ThioredTrxAClost"/>
    <property type="match status" value="1"/>
</dbReference>
<evidence type="ECO:0000256" key="6">
    <source>
        <dbReference type="PIRNR" id="PIRNR000077"/>
    </source>
</evidence>
<dbReference type="RefSeq" id="WP_127016217.1">
    <property type="nucleotide sequence ID" value="NZ_CP016379.1"/>
</dbReference>
<organism evidence="10 11">
    <name type="scientific">Anoxybacter fermentans</name>
    <dbReference type="NCBI Taxonomy" id="1323375"/>
    <lineage>
        <taxon>Bacteria</taxon>
        <taxon>Bacillati</taxon>
        <taxon>Bacillota</taxon>
        <taxon>Clostridia</taxon>
        <taxon>Halanaerobiales</taxon>
        <taxon>Anoxybacter</taxon>
    </lineage>
</organism>
<accession>A0A3S9SX95</accession>
<evidence type="ECO:0000256" key="1">
    <source>
        <dbReference type="ARBA" id="ARBA00008987"/>
    </source>
</evidence>
<keyword evidence="4 8" id="KW-1015">Disulfide bond</keyword>
<evidence type="ECO:0000313" key="10">
    <source>
        <dbReference type="EMBL" id="AZR72880.1"/>
    </source>
</evidence>
<proteinExistence type="inferred from homology"/>
<dbReference type="GO" id="GO:0005737">
    <property type="term" value="C:cytoplasm"/>
    <property type="evidence" value="ECO:0007669"/>
    <property type="project" value="TreeGrafter"/>
</dbReference>
<keyword evidence="11" id="KW-1185">Reference proteome</keyword>
<feature type="disulfide bond" description="Redox-active" evidence="8">
    <location>
        <begin position="31"/>
        <end position="34"/>
    </location>
</feature>
<dbReference type="Proteomes" id="UP000267250">
    <property type="component" value="Chromosome"/>
</dbReference>
<evidence type="ECO:0000256" key="3">
    <source>
        <dbReference type="ARBA" id="ARBA00022982"/>
    </source>
</evidence>
<keyword evidence="3" id="KW-0249">Electron transport</keyword>
<evidence type="ECO:0000259" key="9">
    <source>
        <dbReference type="PROSITE" id="PS51352"/>
    </source>
</evidence>
<evidence type="ECO:0000256" key="8">
    <source>
        <dbReference type="PIRSR" id="PIRSR000077-4"/>
    </source>
</evidence>
<dbReference type="KEGG" id="aft:BBF96_05440"/>
<dbReference type="PROSITE" id="PS51352">
    <property type="entry name" value="THIOREDOXIN_2"/>
    <property type="match status" value="1"/>
</dbReference>
<gene>
    <name evidence="10" type="ORF">BBF96_05440</name>
</gene>
<evidence type="ECO:0000313" key="11">
    <source>
        <dbReference type="Proteomes" id="UP000267250"/>
    </source>
</evidence>
<evidence type="ECO:0000256" key="7">
    <source>
        <dbReference type="PIRSR" id="PIRSR000077-1"/>
    </source>
</evidence>
<dbReference type="InterPro" id="IPR005746">
    <property type="entry name" value="Thioredoxin"/>
</dbReference>
<evidence type="ECO:0000256" key="5">
    <source>
        <dbReference type="ARBA" id="ARBA00023284"/>
    </source>
</evidence>
<comment type="similarity">
    <text evidence="1 6">Belongs to the thioredoxin family.</text>
</comment>
<feature type="site" description="Contributes to redox potential value" evidence="7">
    <location>
        <position position="32"/>
    </location>
</feature>
<sequence length="107" mass="12265">MLEVNKENFEAEVLEASKSQPVMVDYYSPKCEPCQELMPEVEALAEKYGEKMKFCKLDITKNRRLAISQRVMGLPTMCFYKDGEKVAQLSGEDLTAAEIEEEIKKHI</sequence>
<dbReference type="CDD" id="cd02947">
    <property type="entry name" value="TRX_family"/>
    <property type="match status" value="1"/>
</dbReference>
<feature type="site" description="Deprotonates C-terminal active site Cys" evidence="7">
    <location>
        <position position="25"/>
    </location>
</feature>
<dbReference type="OrthoDB" id="9790390at2"/>
<feature type="active site" description="Nucleophile" evidence="7">
    <location>
        <position position="34"/>
    </location>
</feature>
<name>A0A3S9SX95_9FIRM</name>
<evidence type="ECO:0000256" key="2">
    <source>
        <dbReference type="ARBA" id="ARBA00022448"/>
    </source>
</evidence>
<dbReference type="AlphaFoldDB" id="A0A3S9SX95"/>
<dbReference type="EMBL" id="CP016379">
    <property type="protein sequence ID" value="AZR72880.1"/>
    <property type="molecule type" value="Genomic_DNA"/>
</dbReference>
<keyword evidence="2" id="KW-0813">Transport</keyword>
<dbReference type="InterPro" id="IPR036249">
    <property type="entry name" value="Thioredoxin-like_sf"/>
</dbReference>
<protein>
    <recommendedName>
        <fullName evidence="6">Thioredoxin</fullName>
    </recommendedName>
</protein>
<dbReference type="SUPFAM" id="SSF52833">
    <property type="entry name" value="Thioredoxin-like"/>
    <property type="match status" value="1"/>
</dbReference>
<evidence type="ECO:0000256" key="4">
    <source>
        <dbReference type="ARBA" id="ARBA00023157"/>
    </source>
</evidence>
<reference evidence="10 11" key="1">
    <citation type="submission" date="2016-07" db="EMBL/GenBank/DDBJ databases">
        <title>Genome and transcriptome analysis of iron-reducing fermentative bacteria Anoxybacter fermentans.</title>
        <authorList>
            <person name="Zeng X."/>
            <person name="Shao Z."/>
        </authorList>
    </citation>
    <scope>NUCLEOTIDE SEQUENCE [LARGE SCALE GENOMIC DNA]</scope>
    <source>
        <strain evidence="10 11">DY22613</strain>
    </source>
</reference>
<dbReference type="GO" id="GO:0015035">
    <property type="term" value="F:protein-disulfide reductase activity"/>
    <property type="evidence" value="ECO:0007669"/>
    <property type="project" value="InterPro"/>
</dbReference>
<feature type="site" description="Contributes to redox potential value" evidence="7">
    <location>
        <position position="33"/>
    </location>
</feature>
<dbReference type="Gene3D" id="3.40.30.10">
    <property type="entry name" value="Glutaredoxin"/>
    <property type="match status" value="1"/>
</dbReference>
<keyword evidence="5 8" id="KW-0676">Redox-active center</keyword>
<dbReference type="PANTHER" id="PTHR45663">
    <property type="entry name" value="GEO12009P1"/>
    <property type="match status" value="1"/>
</dbReference>
<feature type="active site" description="Nucleophile" evidence="7">
    <location>
        <position position="31"/>
    </location>
</feature>
<dbReference type="PANTHER" id="PTHR45663:SF11">
    <property type="entry name" value="GEO12009P1"/>
    <property type="match status" value="1"/>
</dbReference>
<dbReference type="PIRSF" id="PIRSF000077">
    <property type="entry name" value="Thioredoxin"/>
    <property type="match status" value="1"/>
</dbReference>
<dbReference type="InterPro" id="IPR013766">
    <property type="entry name" value="Thioredoxin_domain"/>
</dbReference>
<dbReference type="Pfam" id="PF00085">
    <property type="entry name" value="Thioredoxin"/>
    <property type="match status" value="1"/>
</dbReference>